<dbReference type="NCBIfam" id="TIGR01029">
    <property type="entry name" value="rpsG_bact"/>
    <property type="match status" value="1"/>
</dbReference>
<dbReference type="InterPro" id="IPR005717">
    <property type="entry name" value="Ribosomal_uS7_bac/org-type"/>
</dbReference>
<dbReference type="GO" id="GO:0003735">
    <property type="term" value="F:structural constituent of ribosome"/>
    <property type="evidence" value="ECO:0007669"/>
    <property type="project" value="InterPro"/>
</dbReference>
<evidence type="ECO:0000256" key="2">
    <source>
        <dbReference type="ARBA" id="ARBA00022730"/>
    </source>
</evidence>
<keyword evidence="5" id="KW-0687">Ribonucleoprotein</keyword>
<dbReference type="AlphaFoldDB" id="A0A382S6A1"/>
<comment type="similarity">
    <text evidence="1">Belongs to the universal ribosomal protein uS7 family.</text>
</comment>
<reference evidence="7" key="1">
    <citation type="submission" date="2018-05" db="EMBL/GenBank/DDBJ databases">
        <authorList>
            <person name="Lanie J.A."/>
            <person name="Ng W.-L."/>
            <person name="Kazmierczak K.M."/>
            <person name="Andrzejewski T.M."/>
            <person name="Davidsen T.M."/>
            <person name="Wayne K.J."/>
            <person name="Tettelin H."/>
            <person name="Glass J.I."/>
            <person name="Rusch D."/>
            <person name="Podicherti R."/>
            <person name="Tsui H.-C.T."/>
            <person name="Winkler M.E."/>
        </authorList>
    </citation>
    <scope>NUCLEOTIDE SEQUENCE</scope>
</reference>
<feature type="domain" description="Small ribosomal subunit protein uS7" evidence="6">
    <location>
        <begin position="3"/>
        <end position="149"/>
    </location>
</feature>
<dbReference type="SUPFAM" id="SSF47973">
    <property type="entry name" value="Ribosomal protein S7"/>
    <property type="match status" value="1"/>
</dbReference>
<dbReference type="EMBL" id="UINC01126744">
    <property type="protein sequence ID" value="SVD05426.1"/>
    <property type="molecule type" value="Genomic_DNA"/>
</dbReference>
<keyword evidence="4" id="KW-0689">Ribosomal protein</keyword>
<evidence type="ECO:0000259" key="6">
    <source>
        <dbReference type="Pfam" id="PF00177"/>
    </source>
</evidence>
<dbReference type="InterPro" id="IPR036823">
    <property type="entry name" value="Ribosomal_uS7_dom_sf"/>
</dbReference>
<keyword evidence="2" id="KW-0699">rRNA-binding</keyword>
<evidence type="ECO:0000256" key="5">
    <source>
        <dbReference type="ARBA" id="ARBA00023274"/>
    </source>
</evidence>
<dbReference type="FunFam" id="1.10.455.10:FF:000001">
    <property type="entry name" value="30S ribosomal protein S7"/>
    <property type="match status" value="1"/>
</dbReference>
<dbReference type="InterPro" id="IPR023798">
    <property type="entry name" value="Ribosomal_uS7_dom"/>
</dbReference>
<accession>A0A382S6A1</accession>
<evidence type="ECO:0000256" key="4">
    <source>
        <dbReference type="ARBA" id="ARBA00022980"/>
    </source>
</evidence>
<evidence type="ECO:0000256" key="3">
    <source>
        <dbReference type="ARBA" id="ARBA00022884"/>
    </source>
</evidence>
<evidence type="ECO:0000256" key="1">
    <source>
        <dbReference type="ARBA" id="ARBA00007151"/>
    </source>
</evidence>
<dbReference type="GO" id="GO:0015935">
    <property type="term" value="C:small ribosomal subunit"/>
    <property type="evidence" value="ECO:0007669"/>
    <property type="project" value="InterPro"/>
</dbReference>
<dbReference type="CDD" id="cd14869">
    <property type="entry name" value="uS7_Bacteria"/>
    <property type="match status" value="1"/>
</dbReference>
<evidence type="ECO:0000313" key="7">
    <source>
        <dbReference type="EMBL" id="SVD05426.1"/>
    </source>
</evidence>
<organism evidence="7">
    <name type="scientific">marine metagenome</name>
    <dbReference type="NCBI Taxonomy" id="408172"/>
    <lineage>
        <taxon>unclassified sequences</taxon>
        <taxon>metagenomes</taxon>
        <taxon>ecological metagenomes</taxon>
    </lineage>
</organism>
<dbReference type="PIRSF" id="PIRSF002122">
    <property type="entry name" value="RPS7p_RPS7a_RPS5e_RPS7o"/>
    <property type="match status" value="1"/>
</dbReference>
<protein>
    <recommendedName>
        <fullName evidence="6">Small ribosomal subunit protein uS7 domain-containing protein</fullName>
    </recommendedName>
</protein>
<name>A0A382S6A1_9ZZZZ</name>
<proteinExistence type="inferred from homology"/>
<dbReference type="PANTHER" id="PTHR11205">
    <property type="entry name" value="RIBOSOMAL PROTEIN S7"/>
    <property type="match status" value="1"/>
</dbReference>
<keyword evidence="3" id="KW-0694">RNA-binding</keyword>
<dbReference type="GO" id="GO:0006412">
    <property type="term" value="P:translation"/>
    <property type="evidence" value="ECO:0007669"/>
    <property type="project" value="InterPro"/>
</dbReference>
<dbReference type="Gene3D" id="1.10.455.10">
    <property type="entry name" value="Ribosomal protein S7 domain"/>
    <property type="match status" value="1"/>
</dbReference>
<dbReference type="Pfam" id="PF00177">
    <property type="entry name" value="Ribosomal_S7"/>
    <property type="match status" value="1"/>
</dbReference>
<dbReference type="InterPro" id="IPR000235">
    <property type="entry name" value="Ribosomal_uS7"/>
</dbReference>
<gene>
    <name evidence="7" type="ORF">METZ01_LOCUS358280</name>
</gene>
<sequence length="156" mass="18052">MARRRRAQRRQIAPDPQYGSVELTRFINRLMIGGKKSVAQRAMYDALDKLEKETDRPGLEVFEQAIRNAMPALEVKPRRVGGATYQVPVEVRPERRGALAQRWLITAARERSGRPIADRLYTEILEASRGTGVAVRRREDLHRMAEANRAFVHYRW</sequence>
<dbReference type="GO" id="GO:0019843">
    <property type="term" value="F:rRNA binding"/>
    <property type="evidence" value="ECO:0007669"/>
    <property type="project" value="UniProtKB-KW"/>
</dbReference>
<dbReference type="HAMAP" id="MF_00480_B">
    <property type="entry name" value="Ribosomal_uS7_B"/>
    <property type="match status" value="1"/>
</dbReference>